<reference evidence="3" key="1">
    <citation type="journal article" date="2019" name="Sci. Rep.">
        <title>Draft genome of Tanacetum cinerariifolium, the natural source of mosquito coil.</title>
        <authorList>
            <person name="Yamashiro T."/>
            <person name="Shiraishi A."/>
            <person name="Satake H."/>
            <person name="Nakayama K."/>
        </authorList>
    </citation>
    <scope>NUCLEOTIDE SEQUENCE</scope>
</reference>
<comment type="caution">
    <text evidence="3">The sequence shown here is derived from an EMBL/GenBank/DDBJ whole genome shotgun (WGS) entry which is preliminary data.</text>
</comment>
<gene>
    <name evidence="3" type="ORF">Tci_597000</name>
</gene>
<keyword evidence="3" id="KW-0808">Transferase</keyword>
<dbReference type="Pfam" id="PF19259">
    <property type="entry name" value="Ty3_capsid"/>
    <property type="match status" value="1"/>
</dbReference>
<name>A0A699JCG2_TANCI</name>
<evidence type="ECO:0000313" key="3">
    <source>
        <dbReference type="EMBL" id="GFA25028.1"/>
    </source>
</evidence>
<dbReference type="EMBL" id="BKCJ010392567">
    <property type="protein sequence ID" value="GFA25028.1"/>
    <property type="molecule type" value="Genomic_DNA"/>
</dbReference>
<dbReference type="InterPro" id="IPR045358">
    <property type="entry name" value="Ty3_capsid"/>
</dbReference>
<feature type="non-terminal residue" evidence="3">
    <location>
        <position position="1"/>
    </location>
</feature>
<dbReference type="AlphaFoldDB" id="A0A699JCG2"/>
<feature type="domain" description="Ty3 transposon capsid-like protein" evidence="2">
    <location>
        <begin position="210"/>
        <end position="400"/>
    </location>
</feature>
<accession>A0A699JCG2</accession>
<evidence type="ECO:0000259" key="2">
    <source>
        <dbReference type="Pfam" id="PF19259"/>
    </source>
</evidence>
<evidence type="ECO:0000256" key="1">
    <source>
        <dbReference type="SAM" id="MobiDB-lite"/>
    </source>
</evidence>
<keyword evidence="3" id="KW-0695">RNA-directed DNA polymerase</keyword>
<feature type="region of interest" description="Disordered" evidence="1">
    <location>
        <begin position="382"/>
        <end position="409"/>
    </location>
</feature>
<proteinExistence type="predicted"/>
<sequence length="409" mass="46256">MAIPTPPPSPLSPLSSPLPHISSLPLPLLSPPPTDPTYEEAPLGYRAAILRWRAGREEILEEDMPLQKREPVRDNLYRFVVTVERGDGSMPASIEVGYGITDAWDDLISDYRQDAAGGDQGVAGRRLEATGTVYTGTDYIEVMSDSADCSSRTHLDLRGHESPAWPEKMATKRTTKANPATTTTTTTTSVIDAQLEALIERTKRVTRECTYPYFMKCQPLNFKGTEGVVELIQWLEKMETVFRIRNCCVENQIKFCTCTLFGSALTGWNAHVITVGPDVSYEMTWVDLKKKMTDKYYPRSEIKKLKSELWNLRVKGNDVVSYNQRFQELALLCVRMFPEESDKIERYVGGLPDVIHESVVASRPKTMQEAIEMANELMDKRNNTLAESQAKNKRKFDDTSRNNQSQQQQ</sequence>
<keyword evidence="3" id="KW-0548">Nucleotidyltransferase</keyword>
<dbReference type="GO" id="GO:0003964">
    <property type="term" value="F:RNA-directed DNA polymerase activity"/>
    <property type="evidence" value="ECO:0007669"/>
    <property type="project" value="UniProtKB-KW"/>
</dbReference>
<organism evidence="3">
    <name type="scientific">Tanacetum cinerariifolium</name>
    <name type="common">Dalmatian daisy</name>
    <name type="synonym">Chrysanthemum cinerariifolium</name>
    <dbReference type="NCBI Taxonomy" id="118510"/>
    <lineage>
        <taxon>Eukaryota</taxon>
        <taxon>Viridiplantae</taxon>
        <taxon>Streptophyta</taxon>
        <taxon>Embryophyta</taxon>
        <taxon>Tracheophyta</taxon>
        <taxon>Spermatophyta</taxon>
        <taxon>Magnoliopsida</taxon>
        <taxon>eudicotyledons</taxon>
        <taxon>Gunneridae</taxon>
        <taxon>Pentapetalae</taxon>
        <taxon>asterids</taxon>
        <taxon>campanulids</taxon>
        <taxon>Asterales</taxon>
        <taxon>Asteraceae</taxon>
        <taxon>Asteroideae</taxon>
        <taxon>Anthemideae</taxon>
        <taxon>Anthemidinae</taxon>
        <taxon>Tanacetum</taxon>
    </lineage>
</organism>
<protein>
    <submittedName>
        <fullName evidence="3">Reverse transcriptase domain-containing protein</fullName>
    </submittedName>
</protein>